<feature type="coiled-coil region" evidence="1">
    <location>
        <begin position="1241"/>
        <end position="1329"/>
    </location>
</feature>
<feature type="compositionally biased region" description="Low complexity" evidence="2">
    <location>
        <begin position="3020"/>
        <end position="3040"/>
    </location>
</feature>
<dbReference type="PANTHER" id="PTHR45615">
    <property type="entry name" value="MYOSIN HEAVY CHAIN, NON-MUSCLE"/>
    <property type="match status" value="1"/>
</dbReference>
<sequence length="3118" mass="336916">MLQSSNNDEYARQRAAGDNPNPTSSPQGSPGRIGLAYAALTPEREAALQAKGRQLLEEHRRESGGGSTYSPEEKEALQQRGMELLRAAREEAAANKGQHVPAPLLSAAARVAAATTAIRRREDENAKDGGSTHSSSDDDVDEAVQEHGATHLDSSQVAQAAPALAHSPPQQGEANHTAGKGVDTGAAPTADVQGLIAEVGRLQRLVAAQQDELSAAQASPTASPEAFTKAQMDAARQELIQQFNEHMAQCEQANQDYWAQVSADHRQEVDTLRQEGEALRRQMESLQTPQKTEGEIEAEAAAVASLQQAVAVLKQELDRAQQECTAAHLAREAAEQVVGCLTERLQEQANEMTQLQSELSAATAAVQAAREEAEKAAQADSAELQSMREHLLELERAYHDLQSMNAELQASNAKLEAAQTAAPAPAPPAPAHDAANPFADADAEDPFGAPSHAAPTSAATADDSELQASRKRIAELEAANAELQSMNAELQASNAKLEAAQTAAPAPAPPAPAHDAANPFADADAEDPFGAPSHAAPTSAATADDSELQASRKRIAELEAALAEAAADQERLQEDMEDKERLIQALRAGEAALGSLPADALATDHGWGITLPSDSVDGTPDDGAGSLCRSPDTLSGLRARVEEPTGQLEEERRACRQAQQQQQVASTQTNPPAPLSQMVPGMEELGRQYADFQHRLAIAEDAQAASEEEVRLLRESSAVHTSLEANGNDAPASPPPTSARVTQVLPAQPSGSSSSAAVGVNPFADAVASDEDVEAHGVATTVRGGRGTYDSIGLNPDSNHHQNNLSPLRPPLSEDDDNRNTPETQVSFHMGHDSGAAHETGGLVSDTVFGDAADVRCAPAAAEPFAGDPFSTHSREEEQSETQTTSAASRGDEVVRRSPRESGELLDEEEDTTEDVDASVSTRVTAARGRVPPVPTSKVEDSGAAMQELGRQYAEAQHRLLRSEEARQGLEHEVADLRQSLEQLQAQVHAQAAVADADAAPSDHSHVHFHRDNDDDDDPHPTSHSDSTHEGHIGNGLAGDGGDSEDEEEATRTVTTSFASSVPTAAQEQSSNPFAPSSLPPPPPHHADADDDALLGPPVATDAVFVERDGAERDHEGAEVIVADQEADRAVKEEDAAGVTVSLCNRIAELEAELKTVSANHEEELQALADAAADRIAALEQAYAAAATPMREADKEDDEVFGNDGDVTESQQQSQHRQNDPAAAATSSLSMSADPSPFSIAQAVAAARAEWEKSLEEERQEHAQLLHEVDALKVELEELKVAHEAELAALSAECNREIETHDELLRQRLEEQEESFEAAIQQLDQQHQDQLRVLVASAETALPTVREDDAADAEDNKNNNDAGHHQQAETAEYWKEQHDTLQRRFDQLQRDYDDFVQDTAALQRRLGEQQAAQQEQAQSRTTRDAAAQQLATLHERLADMTHLVEAAQADAQARSTELREATAQHTATVTALKEELTRLRTQAQSSHDEIAKLHGLNEELSELLQQGATGVEAALRDRDAQLSSLETQVRDLKQQLAASGDRLAERQVFAQEQRDACDKLQQEVEELKASNRTLGAQLREIKRMSEEQCRVAAQEAERAARDAAETRAAAQQALTEQHTTHQHDIAALQTQLDDLRGELEAAQTVAATVPLEAQKHQRDLEAVRARLTEALRSQQELQQQLKSSRTEVERQRRLLRGVNADGSEVSASSADGGGGGVPAGVSDARVNVLLRNVEELEAKLQDASAERDGLQQECDRVAMQLKSAARVAEVKEQAMRRQETELRSLRGQLATMRDDLGQRVQSNHALQLEMDHLQERVEDLAVANAELQEQHSANVESHTTQEHAEALLFAKAMTIPRALEDHVSELYAAYHALLQLTSKDRAYVYGRCDTIEKAAGEAMAEAEAQNNAYEVALTDAQEEQQQLKEIIEHVEEALHKTEDAAATAVAEAKAAKEELEAVQRQAREDVFQAQRDLQVAELQHADTLHSLSLLQDEVTNTAALIKNQKATYERREAELAAQVSQLQAETEARKTSARLLQQSTDEALNELQDFAEQAGQERDQAVRETQALRAQLERALPRLAQLEDEQAQRTADLMDTAQQLSALHKKSSSTEEVSRKHIEELNQTLAELLHAHAVLQRTHTTTEATADRLKTQLETATQELTRTSAKARQQEEEATLLRDRLQEVETRTSQIILDDQARLHDAERRIQGFEQRNAALQKECKSLQEAQQSLRVELESTADALQRTTETSKAQEQQQNHQLRLLRERADTLEAERQELMTSEQAITKERDACQREILQLQHRMELLQHHLGDANEHNDTLNHELVELKTEHATELDRLRVAITDAQKELAKCRQLLAEAESRQVEQDGAHYSLTTEMNVLREELKSARVQAEKAMQQYQKEKAERAELAALLQAQIAQLHEELRSKQEQLRGVESTAASQAETISVLRQDVAEASERLRHTRKELLDVQEAANAAKEHHRRDRYELQSKLNNAEDTLAELQRQHEQYRGRMTTKAELYEVAEQALRAEVTDLRADVARLEEALTVSTQGKAAVEDEKSRQAHSIKAVESEVQTLRAQTAADMTELTALRVQLQQRTAEVDRTRREGAAQLAGEKLKWEAEHAAACDALEEALRKAQQAAKDSREAREHALATLDRKQKEVTAVEEECRALRVRVRQLQRRVEAAGYQLAALEGMAKDSAADLGVSLGELVGGTITDDSNLTAPEIALDASSITSGGASSSPGAGAGAGAGAAAAAAVQAVLDELVRRLNVYTFAANTLDIEDAQLAALLHALEQHQNSVDVLTEVSSGEDGGGGVAASYSSGVTPMRDGGAALGLNTTPAARGGPVNSHGGKASGHGLPARSLTAAQQIAVQQISQASSTFVHRVEDHVRTAQQMLRAVVMAVGAQEVVAGSAAAPDSSLNTRPSTVALSTRHKLQVAATIAELHRRTATLTRAVDRVTESIVGSPTSTNSASAGAPAAAANLQAALQELRRLFAEAERHALLPFNELLCSSSAAAAAAGEAGSAPAGTGTASAAGEASYGARGRQGKGKRTPPRTQPQPPLPATGRRSPVPVWDARRAPVEASPTPMRDETQQAPPSMGDVAIVSAPSPIPPDEGVKWL</sequence>
<dbReference type="RefSeq" id="XP_015656659.1">
    <property type="nucleotide sequence ID" value="XM_015804681.1"/>
</dbReference>
<organism evidence="3 4">
    <name type="scientific">Leptomonas pyrrhocoris</name>
    <name type="common">Firebug parasite</name>
    <dbReference type="NCBI Taxonomy" id="157538"/>
    <lineage>
        <taxon>Eukaryota</taxon>
        <taxon>Discoba</taxon>
        <taxon>Euglenozoa</taxon>
        <taxon>Kinetoplastea</taxon>
        <taxon>Metakinetoplastina</taxon>
        <taxon>Trypanosomatida</taxon>
        <taxon>Trypanosomatidae</taxon>
        <taxon>Leishmaniinae</taxon>
        <taxon>Leptomonas</taxon>
    </lineage>
</organism>
<feature type="compositionally biased region" description="Low complexity" evidence="2">
    <location>
        <begin position="107"/>
        <end position="117"/>
    </location>
</feature>
<feature type="region of interest" description="Disordered" evidence="2">
    <location>
        <begin position="863"/>
        <end position="941"/>
    </location>
</feature>
<keyword evidence="1" id="KW-0175">Coiled coil</keyword>
<dbReference type="PANTHER" id="PTHR45615:SF80">
    <property type="entry name" value="GRIP DOMAIN-CONTAINING PROTEIN"/>
    <property type="match status" value="1"/>
</dbReference>
<feature type="coiled-coil region" evidence="1">
    <location>
        <begin position="1899"/>
        <end position="1972"/>
    </location>
</feature>
<feature type="coiled-coil region" evidence="1">
    <location>
        <begin position="1444"/>
        <end position="1489"/>
    </location>
</feature>
<gene>
    <name evidence="3" type="ORF">ABB37_06381</name>
</gene>
<evidence type="ECO:0000313" key="4">
    <source>
        <dbReference type="Proteomes" id="UP000037923"/>
    </source>
</evidence>
<comment type="caution">
    <text evidence="3">The sequence shown here is derived from an EMBL/GenBank/DDBJ whole genome shotgun (WGS) entry which is preliminary data.</text>
</comment>
<feature type="compositionally biased region" description="Acidic residues" evidence="2">
    <location>
        <begin position="904"/>
        <end position="917"/>
    </location>
</feature>
<feature type="region of interest" description="Disordered" evidence="2">
    <location>
        <begin position="1695"/>
        <end position="1718"/>
    </location>
</feature>
<name>A0A0M9FXM9_LEPPY</name>
<dbReference type="EMBL" id="LGTL01000014">
    <property type="protein sequence ID" value="KPA78220.1"/>
    <property type="molecule type" value="Genomic_DNA"/>
</dbReference>
<feature type="coiled-coil region" evidence="1">
    <location>
        <begin position="648"/>
        <end position="702"/>
    </location>
</feature>
<dbReference type="VEuPathDB" id="TriTrypDB:LpyrH10_14_0960"/>
<feature type="compositionally biased region" description="Polar residues" evidence="2">
    <location>
        <begin position="1052"/>
        <end position="1069"/>
    </location>
</feature>
<evidence type="ECO:0000313" key="3">
    <source>
        <dbReference type="EMBL" id="KPA78220.1"/>
    </source>
</evidence>
<feature type="coiled-coil region" evidence="1">
    <location>
        <begin position="1371"/>
        <end position="1398"/>
    </location>
</feature>
<feature type="region of interest" description="Disordered" evidence="2">
    <location>
        <begin position="494"/>
        <end position="549"/>
    </location>
</feature>
<feature type="coiled-coil region" evidence="1">
    <location>
        <begin position="2583"/>
        <end position="2678"/>
    </location>
</feature>
<feature type="region of interest" description="Disordered" evidence="2">
    <location>
        <begin position="1343"/>
        <end position="1365"/>
    </location>
</feature>
<dbReference type="OrthoDB" id="267384at2759"/>
<feature type="region of interest" description="Disordered" evidence="2">
    <location>
        <begin position="988"/>
        <end position="1096"/>
    </location>
</feature>
<feature type="coiled-coil region" evidence="1">
    <location>
        <begin position="1515"/>
        <end position="1694"/>
    </location>
</feature>
<feature type="coiled-coil region" evidence="1">
    <location>
        <begin position="2005"/>
        <end position="2071"/>
    </location>
</feature>
<feature type="region of interest" description="Disordered" evidence="2">
    <location>
        <begin position="3020"/>
        <end position="3118"/>
    </location>
</feature>
<feature type="compositionally biased region" description="Basic and acidic residues" evidence="2">
    <location>
        <begin position="1354"/>
        <end position="1365"/>
    </location>
</feature>
<feature type="coiled-coil region" evidence="1">
    <location>
        <begin position="1147"/>
        <end position="1182"/>
    </location>
</feature>
<feature type="compositionally biased region" description="Basic and acidic residues" evidence="2">
    <location>
        <begin position="54"/>
        <end position="63"/>
    </location>
</feature>
<evidence type="ECO:0000256" key="1">
    <source>
        <dbReference type="SAM" id="Coils"/>
    </source>
</evidence>
<dbReference type="GeneID" id="26906670"/>
<keyword evidence="4" id="KW-1185">Reference proteome</keyword>
<feature type="coiled-coil region" evidence="1">
    <location>
        <begin position="1726"/>
        <end position="1830"/>
    </location>
</feature>
<feature type="compositionally biased region" description="Low complexity" evidence="2">
    <location>
        <begin position="1700"/>
        <end position="1710"/>
    </location>
</feature>
<feature type="region of interest" description="Disordered" evidence="2">
    <location>
        <begin position="1406"/>
        <end position="1426"/>
    </location>
</feature>
<feature type="compositionally biased region" description="Low complexity" evidence="2">
    <location>
        <begin position="1406"/>
        <end position="1418"/>
    </location>
</feature>
<feature type="region of interest" description="Disordered" evidence="2">
    <location>
        <begin position="779"/>
        <end position="842"/>
    </location>
</feature>
<feature type="region of interest" description="Disordered" evidence="2">
    <location>
        <begin position="724"/>
        <end position="757"/>
    </location>
</feature>
<feature type="compositionally biased region" description="Low complexity" evidence="2">
    <location>
        <begin position="1222"/>
        <end position="1233"/>
    </location>
</feature>
<feature type="compositionally biased region" description="Low complexity" evidence="2">
    <location>
        <begin position="988"/>
        <end position="1000"/>
    </location>
</feature>
<feature type="compositionally biased region" description="Basic and acidic residues" evidence="2">
    <location>
        <begin position="890"/>
        <end position="903"/>
    </location>
</feature>
<feature type="region of interest" description="Disordered" evidence="2">
    <location>
        <begin position="1"/>
        <end position="186"/>
    </location>
</feature>
<reference evidence="3 4" key="1">
    <citation type="submission" date="2015-07" db="EMBL/GenBank/DDBJ databases">
        <title>High-quality genome of monoxenous trypanosomatid Leptomonas pyrrhocoris.</title>
        <authorList>
            <person name="Flegontov P."/>
            <person name="Butenko A."/>
            <person name="Firsov S."/>
            <person name="Vlcek C."/>
            <person name="Logacheva M.D."/>
            <person name="Field M."/>
            <person name="Filatov D."/>
            <person name="Flegontova O."/>
            <person name="Gerasimov E."/>
            <person name="Jackson A.P."/>
            <person name="Kelly S."/>
            <person name="Opperdoes F."/>
            <person name="O'Reilly A."/>
            <person name="Votypka J."/>
            <person name="Yurchenko V."/>
            <person name="Lukes J."/>
        </authorList>
    </citation>
    <scope>NUCLEOTIDE SEQUENCE [LARGE SCALE GENOMIC DNA]</scope>
    <source>
        <strain evidence="3">H10</strain>
    </source>
</reference>
<proteinExistence type="predicted"/>
<feature type="compositionally biased region" description="Low complexity" evidence="2">
    <location>
        <begin position="431"/>
        <end position="461"/>
    </location>
</feature>
<feature type="region of interest" description="Disordered" evidence="2">
    <location>
        <begin position="414"/>
        <end position="467"/>
    </location>
</feature>
<feature type="compositionally biased region" description="Basic and acidic residues" evidence="2">
    <location>
        <begin position="1001"/>
        <end position="1032"/>
    </location>
</feature>
<feature type="compositionally biased region" description="Low complexity" evidence="2">
    <location>
        <begin position="513"/>
        <end position="543"/>
    </location>
</feature>
<protein>
    <submittedName>
        <fullName evidence="3">Uncharacterized protein</fullName>
    </submittedName>
</protein>
<dbReference type="Proteomes" id="UP000037923">
    <property type="component" value="Unassembled WGS sequence"/>
</dbReference>
<dbReference type="OMA" id="MAQCEQA"/>
<feature type="coiled-coil region" evidence="1">
    <location>
        <begin position="2118"/>
        <end position="2540"/>
    </location>
</feature>
<accession>A0A0M9FXM9</accession>
<evidence type="ECO:0000256" key="2">
    <source>
        <dbReference type="SAM" id="MobiDB-lite"/>
    </source>
</evidence>
<feature type="region of interest" description="Disordered" evidence="2">
    <location>
        <begin position="1187"/>
        <end position="1234"/>
    </location>
</feature>